<evidence type="ECO:0000313" key="2">
    <source>
        <dbReference type="Proteomes" id="UP000183832"/>
    </source>
</evidence>
<proteinExistence type="predicted"/>
<keyword evidence="2" id="KW-1185">Reference proteome</keyword>
<evidence type="ECO:0000313" key="1">
    <source>
        <dbReference type="EMBL" id="CRK99568.1"/>
    </source>
</evidence>
<dbReference type="AlphaFoldDB" id="A0A1J1IH89"/>
<accession>A0A1J1IH89</accession>
<sequence>MFVAGFAVVIEGSYEQEDQRVKTCNQAKYKNKKQIETARRVTTAISIKIMHTQPSESNENPYLCWRTLQTVKRRISFKKSAKYAANHA</sequence>
<gene>
    <name evidence="1" type="ORF">CLUMA_CG012882</name>
</gene>
<name>A0A1J1IH89_9DIPT</name>
<dbReference type="Proteomes" id="UP000183832">
    <property type="component" value="Unassembled WGS sequence"/>
</dbReference>
<reference evidence="1 2" key="1">
    <citation type="submission" date="2015-04" db="EMBL/GenBank/DDBJ databases">
        <authorList>
            <person name="Syromyatnikov M.Y."/>
            <person name="Popov V.N."/>
        </authorList>
    </citation>
    <scope>NUCLEOTIDE SEQUENCE [LARGE SCALE GENOMIC DNA]</scope>
</reference>
<organism evidence="1 2">
    <name type="scientific">Clunio marinus</name>
    <dbReference type="NCBI Taxonomy" id="568069"/>
    <lineage>
        <taxon>Eukaryota</taxon>
        <taxon>Metazoa</taxon>
        <taxon>Ecdysozoa</taxon>
        <taxon>Arthropoda</taxon>
        <taxon>Hexapoda</taxon>
        <taxon>Insecta</taxon>
        <taxon>Pterygota</taxon>
        <taxon>Neoptera</taxon>
        <taxon>Endopterygota</taxon>
        <taxon>Diptera</taxon>
        <taxon>Nematocera</taxon>
        <taxon>Chironomoidea</taxon>
        <taxon>Chironomidae</taxon>
        <taxon>Clunio</taxon>
    </lineage>
</organism>
<dbReference type="EMBL" id="CVRI01000051">
    <property type="protein sequence ID" value="CRK99568.1"/>
    <property type="molecule type" value="Genomic_DNA"/>
</dbReference>
<protein>
    <submittedName>
        <fullName evidence="1">CLUMA_CG012882, isoform A</fullName>
    </submittedName>
</protein>